<comment type="caution">
    <text evidence="1">The sequence shown here is derived from an EMBL/GenBank/DDBJ whole genome shotgun (WGS) entry which is preliminary data.</text>
</comment>
<evidence type="ECO:0000313" key="2">
    <source>
        <dbReference type="Proteomes" id="UP000828390"/>
    </source>
</evidence>
<accession>A0A9D4LS73</accession>
<protein>
    <submittedName>
        <fullName evidence="1">Uncharacterized protein</fullName>
    </submittedName>
</protein>
<keyword evidence="2" id="KW-1185">Reference proteome</keyword>
<reference evidence="1" key="2">
    <citation type="submission" date="2020-11" db="EMBL/GenBank/DDBJ databases">
        <authorList>
            <person name="McCartney M.A."/>
            <person name="Auch B."/>
            <person name="Kono T."/>
            <person name="Mallez S."/>
            <person name="Becker A."/>
            <person name="Gohl D.M."/>
            <person name="Silverstein K.A.T."/>
            <person name="Koren S."/>
            <person name="Bechman K.B."/>
            <person name="Herman A."/>
            <person name="Abrahante J.E."/>
            <person name="Garbe J."/>
        </authorList>
    </citation>
    <scope>NUCLEOTIDE SEQUENCE</scope>
    <source>
        <strain evidence="1">Duluth1</strain>
        <tissue evidence="1">Whole animal</tissue>
    </source>
</reference>
<dbReference type="AlphaFoldDB" id="A0A9D4LS73"/>
<sequence length="59" mass="6435">MQCASILAPDQPAQSYSLVGSWAGRYKITLGVVVSLANRVSQDQTALIRELVWSSAERI</sequence>
<reference evidence="1" key="1">
    <citation type="journal article" date="2019" name="bioRxiv">
        <title>The Genome of the Zebra Mussel, Dreissena polymorpha: A Resource for Invasive Species Research.</title>
        <authorList>
            <person name="McCartney M.A."/>
            <person name="Auch B."/>
            <person name="Kono T."/>
            <person name="Mallez S."/>
            <person name="Zhang Y."/>
            <person name="Obille A."/>
            <person name="Becker A."/>
            <person name="Abrahante J.E."/>
            <person name="Garbe J."/>
            <person name="Badalamenti J.P."/>
            <person name="Herman A."/>
            <person name="Mangelson H."/>
            <person name="Liachko I."/>
            <person name="Sullivan S."/>
            <person name="Sone E.D."/>
            <person name="Koren S."/>
            <person name="Silverstein K.A.T."/>
            <person name="Beckman K.B."/>
            <person name="Gohl D.M."/>
        </authorList>
    </citation>
    <scope>NUCLEOTIDE SEQUENCE</scope>
    <source>
        <strain evidence="1">Duluth1</strain>
        <tissue evidence="1">Whole animal</tissue>
    </source>
</reference>
<gene>
    <name evidence="1" type="ORF">DPMN_027065</name>
</gene>
<dbReference type="Proteomes" id="UP000828390">
    <property type="component" value="Unassembled WGS sequence"/>
</dbReference>
<proteinExistence type="predicted"/>
<name>A0A9D4LS73_DREPO</name>
<organism evidence="1 2">
    <name type="scientific">Dreissena polymorpha</name>
    <name type="common">Zebra mussel</name>
    <name type="synonym">Mytilus polymorpha</name>
    <dbReference type="NCBI Taxonomy" id="45954"/>
    <lineage>
        <taxon>Eukaryota</taxon>
        <taxon>Metazoa</taxon>
        <taxon>Spiralia</taxon>
        <taxon>Lophotrochozoa</taxon>
        <taxon>Mollusca</taxon>
        <taxon>Bivalvia</taxon>
        <taxon>Autobranchia</taxon>
        <taxon>Heteroconchia</taxon>
        <taxon>Euheterodonta</taxon>
        <taxon>Imparidentia</taxon>
        <taxon>Neoheterodontei</taxon>
        <taxon>Myida</taxon>
        <taxon>Dreissenoidea</taxon>
        <taxon>Dreissenidae</taxon>
        <taxon>Dreissena</taxon>
    </lineage>
</organism>
<dbReference type="EMBL" id="JAIWYP010000002">
    <property type="protein sequence ID" value="KAH3864052.1"/>
    <property type="molecule type" value="Genomic_DNA"/>
</dbReference>
<evidence type="ECO:0000313" key="1">
    <source>
        <dbReference type="EMBL" id="KAH3864052.1"/>
    </source>
</evidence>